<gene>
    <name evidence="4" type="ORF">ADINL_0225</name>
</gene>
<reference evidence="4 5" key="1">
    <citation type="journal article" date="2005" name="Int. J. Syst. Evol. Microbiol.">
        <title>Nitrincola lacisaponensis gen. nov., sp. nov., a novel alkaliphilic bacterium isolated from an alkaline, saline lake.</title>
        <authorList>
            <person name="Dimitriu P.A."/>
            <person name="Shukla S.K."/>
            <person name="Conradt J."/>
            <person name="Marquez M.C."/>
            <person name="Ventosa A."/>
            <person name="Maglia A."/>
            <person name="Peyton B.M."/>
            <person name="Pinkart H.C."/>
            <person name="Mormile M.R."/>
        </authorList>
    </citation>
    <scope>NUCLEOTIDE SEQUENCE [LARGE SCALE GENOMIC DNA]</scope>
    <source>
        <strain evidence="4 5">4CA</strain>
    </source>
</reference>
<evidence type="ECO:0000313" key="4">
    <source>
        <dbReference type="EMBL" id="KDE41152.1"/>
    </source>
</evidence>
<dbReference type="Proteomes" id="UP000027318">
    <property type="component" value="Unassembled WGS sequence"/>
</dbReference>
<protein>
    <submittedName>
        <fullName evidence="4">Pseudaminic acid cytidylyltransferase</fullName>
        <ecNumber evidence="4">2.7.7.43</ecNumber>
    </submittedName>
</protein>
<dbReference type="InterPro" id="IPR020023">
    <property type="entry name" value="PseG"/>
</dbReference>
<keyword evidence="4" id="KW-0808">Transferase</keyword>
<proteinExistence type="predicted"/>
<dbReference type="Gene3D" id="3.40.50.11190">
    <property type="match status" value="1"/>
</dbReference>
<feature type="binding site" evidence="2">
    <location>
        <position position="173"/>
    </location>
    <ligand>
        <name>substrate</name>
    </ligand>
</feature>
<dbReference type="PANTHER" id="PTHR21015">
    <property type="entry name" value="UDP-N-ACETYLGLUCOSAMINE--N-ACETYLMURAMYL-(PENTAPEPTIDE) PYROPHOSPHORYL-UNDECAPRENOL N-ACETYLGLUCOSAMINE TRANSFERASE 1"/>
    <property type="match status" value="1"/>
</dbReference>
<dbReference type="EMBL" id="JMSZ01000007">
    <property type="protein sequence ID" value="KDE41152.1"/>
    <property type="molecule type" value="Genomic_DNA"/>
</dbReference>
<dbReference type="Pfam" id="PF04101">
    <property type="entry name" value="Glyco_tran_28_C"/>
    <property type="match status" value="1"/>
</dbReference>
<dbReference type="EC" id="2.7.7.43" evidence="4"/>
<dbReference type="AlphaFoldDB" id="A0A063Y9Y9"/>
<evidence type="ECO:0000256" key="1">
    <source>
        <dbReference type="PIRSR" id="PIRSR620023-1"/>
    </source>
</evidence>
<evidence type="ECO:0000259" key="3">
    <source>
        <dbReference type="Pfam" id="PF04101"/>
    </source>
</evidence>
<sequence>MVSKVMSTRAIFRVDASVQIGTGHVMRCLTLANELAEQGVECHFICREHPGHLIPLVAEHGHQLHVLPCAATTDDLSKGLGETQATDACQSIAIIQNLLPEWLIVDHYALDYHWQTLLRPYCKKIMVIDDLADRQHECDLLLDQTYGRDQQDYKPLVPAQCELLCGSQYALLRPEFSQWRQYSLERRQQGKLQHLLINLGGVDKDNITSQILNALQGCPLPNDCKITVVMGSTAPWVDVVKQQARQLPWITEVKVGVENMAELMANSDLAIGAAGATSWERCCLGLPTIMVILAENQRVIAENLNRAKAGKRVYIESINEDLSKVFINLSNDAMKQISYHATRICDGLGRVKIARLISGR</sequence>
<dbReference type="STRING" id="267850.ADINL_0225"/>
<keyword evidence="4" id="KW-0548">Nucleotidyltransferase</keyword>
<dbReference type="Gene3D" id="3.40.50.2000">
    <property type="entry name" value="Glycogen Phosphorylase B"/>
    <property type="match status" value="1"/>
</dbReference>
<name>A0A063Y9Y9_9GAMM</name>
<accession>A0A063Y9Y9</accession>
<feature type="active site" description="Proton acceptor" evidence="1">
    <location>
        <position position="24"/>
    </location>
</feature>
<comment type="caution">
    <text evidence="4">The sequence shown here is derived from an EMBL/GenBank/DDBJ whole genome shotgun (WGS) entry which is preliminary data.</text>
</comment>
<dbReference type="SUPFAM" id="SSF53756">
    <property type="entry name" value="UDP-Glycosyltransferase/glycogen phosphorylase"/>
    <property type="match status" value="1"/>
</dbReference>
<dbReference type="NCBIfam" id="TIGR03590">
    <property type="entry name" value="PseG"/>
    <property type="match status" value="1"/>
</dbReference>
<dbReference type="GO" id="GO:0008781">
    <property type="term" value="F:N-acylneuraminate cytidylyltransferase activity"/>
    <property type="evidence" value="ECO:0007669"/>
    <property type="project" value="UniProtKB-EC"/>
</dbReference>
<dbReference type="InterPro" id="IPR007235">
    <property type="entry name" value="Glyco_trans_28_C"/>
</dbReference>
<feature type="binding site" evidence="2">
    <location>
        <position position="280"/>
    </location>
    <ligand>
        <name>substrate</name>
    </ligand>
</feature>
<feature type="domain" description="Glycosyl transferase family 28 C-terminal" evidence="3">
    <location>
        <begin position="223"/>
        <end position="329"/>
    </location>
</feature>
<dbReference type="GO" id="GO:0016758">
    <property type="term" value="F:hexosyltransferase activity"/>
    <property type="evidence" value="ECO:0007669"/>
    <property type="project" value="InterPro"/>
</dbReference>
<organism evidence="4 5">
    <name type="scientific">Nitrincola lacisaponensis</name>
    <dbReference type="NCBI Taxonomy" id="267850"/>
    <lineage>
        <taxon>Bacteria</taxon>
        <taxon>Pseudomonadati</taxon>
        <taxon>Pseudomonadota</taxon>
        <taxon>Gammaproteobacteria</taxon>
        <taxon>Oceanospirillales</taxon>
        <taxon>Oceanospirillaceae</taxon>
        <taxon>Nitrincola</taxon>
    </lineage>
</organism>
<dbReference type="PANTHER" id="PTHR21015:SF22">
    <property type="entry name" value="GLYCOSYLTRANSFERASE"/>
    <property type="match status" value="1"/>
</dbReference>
<evidence type="ECO:0000313" key="5">
    <source>
        <dbReference type="Proteomes" id="UP000027318"/>
    </source>
</evidence>
<evidence type="ECO:0000256" key="2">
    <source>
        <dbReference type="PIRSR" id="PIRSR620023-2"/>
    </source>
</evidence>
<keyword evidence="5" id="KW-1185">Reference proteome</keyword>
<dbReference type="PATRIC" id="fig|267850.7.peg.221"/>